<sequence>MATRILEVSTITGTFVLAHAHGDPVDALTRAATLSTAALGLLFRYLACPPAPGIGRAELAAGYGLTVGQLRRDHAELAEAGHLMQARRSLGRGRWQHLIVVTDTPGTLPAEHAAWALLDAALAAGRVNTSAESAHVPTCGDAAESQVATSQRNGHIEPVNPFASSSPEHKPSVVATVAELRNLARLPPLPAPTEQGDLWLTPAQVLTLAEQYPPRHGDMALGVLARAGLPFYLAPRVLSLLMQGYDTAQLSRTLAGVHDGDHPAAIARWRLDRLLLTSEPNRVAAAWRPPSTTIADPAPAPADPAAPATAQEIAATRARLAEIRSKMRARR</sequence>
<proteinExistence type="predicted"/>
<reference evidence="2 3" key="1">
    <citation type="submission" date="2020-08" db="EMBL/GenBank/DDBJ databases">
        <title>Sequencing the genomes of 1000 actinobacteria strains.</title>
        <authorList>
            <person name="Klenk H.-P."/>
        </authorList>
    </citation>
    <scope>NUCLEOTIDE SEQUENCE [LARGE SCALE GENOMIC DNA]</scope>
    <source>
        <strain evidence="2 3">DSM 46887</strain>
    </source>
</reference>
<comment type="caution">
    <text evidence="2">The sequence shown here is derived from an EMBL/GenBank/DDBJ whole genome shotgun (WGS) entry which is preliminary data.</text>
</comment>
<dbReference type="Proteomes" id="UP000540685">
    <property type="component" value="Unassembled WGS sequence"/>
</dbReference>
<dbReference type="RefSeq" id="WP_184538017.1">
    <property type="nucleotide sequence ID" value="NZ_JACHMP010000002.1"/>
</dbReference>
<keyword evidence="3" id="KW-1185">Reference proteome</keyword>
<evidence type="ECO:0000313" key="2">
    <source>
        <dbReference type="EMBL" id="MBB5823800.1"/>
    </source>
</evidence>
<dbReference type="EMBL" id="JACHMP010000002">
    <property type="protein sequence ID" value="MBB5823800.1"/>
    <property type="molecule type" value="Genomic_DNA"/>
</dbReference>
<evidence type="ECO:0000256" key="1">
    <source>
        <dbReference type="SAM" id="MobiDB-lite"/>
    </source>
</evidence>
<organism evidence="2 3">
    <name type="scientific">Streptosporangium becharense</name>
    <dbReference type="NCBI Taxonomy" id="1816182"/>
    <lineage>
        <taxon>Bacteria</taxon>
        <taxon>Bacillati</taxon>
        <taxon>Actinomycetota</taxon>
        <taxon>Actinomycetes</taxon>
        <taxon>Streptosporangiales</taxon>
        <taxon>Streptosporangiaceae</taxon>
        <taxon>Streptosporangium</taxon>
    </lineage>
</organism>
<accession>A0A7W9IN50</accession>
<feature type="region of interest" description="Disordered" evidence="1">
    <location>
        <begin position="287"/>
        <end position="311"/>
    </location>
</feature>
<protein>
    <submittedName>
        <fullName evidence="2">Uncharacterized protein</fullName>
    </submittedName>
</protein>
<dbReference type="AlphaFoldDB" id="A0A7W9IN50"/>
<name>A0A7W9IN50_9ACTN</name>
<evidence type="ECO:0000313" key="3">
    <source>
        <dbReference type="Proteomes" id="UP000540685"/>
    </source>
</evidence>
<gene>
    <name evidence="2" type="ORF">F4562_006949</name>
</gene>